<gene>
    <name evidence="3" type="ORF">ACA1_338040</name>
</gene>
<dbReference type="AlphaFoldDB" id="L8GD03"/>
<evidence type="ECO:0000313" key="4">
    <source>
        <dbReference type="Proteomes" id="UP000011083"/>
    </source>
</evidence>
<evidence type="ECO:0000259" key="2">
    <source>
        <dbReference type="PROSITE" id="PS51688"/>
    </source>
</evidence>
<feature type="region of interest" description="Disordered" evidence="1">
    <location>
        <begin position="281"/>
        <end position="338"/>
    </location>
</feature>
<dbReference type="InterPro" id="IPR008999">
    <property type="entry name" value="Actin-crosslinking"/>
</dbReference>
<feature type="region of interest" description="Disordered" evidence="1">
    <location>
        <begin position="558"/>
        <end position="610"/>
    </location>
</feature>
<organism evidence="3 4">
    <name type="scientific">Acanthamoeba castellanii (strain ATCC 30010 / Neff)</name>
    <dbReference type="NCBI Taxonomy" id="1257118"/>
    <lineage>
        <taxon>Eukaryota</taxon>
        <taxon>Amoebozoa</taxon>
        <taxon>Discosea</taxon>
        <taxon>Longamoebia</taxon>
        <taxon>Centramoebida</taxon>
        <taxon>Acanthamoebidae</taxon>
        <taxon>Acanthamoeba</taxon>
    </lineage>
</organism>
<feature type="region of interest" description="Disordered" evidence="1">
    <location>
        <begin position="490"/>
        <end position="544"/>
    </location>
</feature>
<dbReference type="EMBL" id="KB008170">
    <property type="protein sequence ID" value="ELR10947.1"/>
    <property type="molecule type" value="Genomic_DNA"/>
</dbReference>
<feature type="compositionally biased region" description="Basic and acidic residues" evidence="1">
    <location>
        <begin position="573"/>
        <end position="610"/>
    </location>
</feature>
<dbReference type="KEGG" id="acan:ACA1_338040"/>
<feature type="compositionally biased region" description="Acidic residues" evidence="1">
    <location>
        <begin position="514"/>
        <end position="528"/>
    </location>
</feature>
<dbReference type="SUPFAM" id="SSF50405">
    <property type="entry name" value="Actin-crosslinking proteins"/>
    <property type="match status" value="1"/>
</dbReference>
<dbReference type="Pfam" id="PF13884">
    <property type="entry name" value="Peptidase_S74"/>
    <property type="match status" value="1"/>
</dbReference>
<dbReference type="PROSITE" id="PS51688">
    <property type="entry name" value="ICA"/>
    <property type="match status" value="1"/>
</dbReference>
<dbReference type="Proteomes" id="UP000011083">
    <property type="component" value="Unassembled WGS sequence"/>
</dbReference>
<feature type="region of interest" description="Disordered" evidence="1">
    <location>
        <begin position="89"/>
        <end position="129"/>
    </location>
</feature>
<feature type="region of interest" description="Disordered" evidence="1">
    <location>
        <begin position="939"/>
        <end position="1039"/>
    </location>
</feature>
<feature type="compositionally biased region" description="Low complexity" evidence="1">
    <location>
        <begin position="1018"/>
        <end position="1035"/>
    </location>
</feature>
<protein>
    <recommendedName>
        <fullName evidence="2">Peptidase S74 domain-containing protein</fullName>
    </recommendedName>
</protein>
<dbReference type="CDD" id="cd00257">
    <property type="entry name" value="beta-trefoil_FSCN-like"/>
    <property type="match status" value="1"/>
</dbReference>
<dbReference type="GeneID" id="14911364"/>
<reference evidence="3 4" key="1">
    <citation type="journal article" date="2013" name="Genome Biol.">
        <title>Genome of Acanthamoeba castellanii highlights extensive lateral gene transfer and early evolution of tyrosine kinase signaling.</title>
        <authorList>
            <person name="Clarke M."/>
            <person name="Lohan A.J."/>
            <person name="Liu B."/>
            <person name="Lagkouvardos I."/>
            <person name="Roy S."/>
            <person name="Zafar N."/>
            <person name="Bertelli C."/>
            <person name="Schilde C."/>
            <person name="Kianianmomeni A."/>
            <person name="Burglin T.R."/>
            <person name="Frech C."/>
            <person name="Turcotte B."/>
            <person name="Kopec K.O."/>
            <person name="Synnott J.M."/>
            <person name="Choo C."/>
            <person name="Paponov I."/>
            <person name="Finkler A."/>
            <person name="Soon Heng Tan C."/>
            <person name="Hutchins A.P."/>
            <person name="Weinmeier T."/>
            <person name="Rattei T."/>
            <person name="Chu J.S."/>
            <person name="Gimenez G."/>
            <person name="Irimia M."/>
            <person name="Rigden D.J."/>
            <person name="Fitzpatrick D.A."/>
            <person name="Lorenzo-Morales J."/>
            <person name="Bateman A."/>
            <person name="Chiu C.H."/>
            <person name="Tang P."/>
            <person name="Hegemann P."/>
            <person name="Fromm H."/>
            <person name="Raoult D."/>
            <person name="Greub G."/>
            <person name="Miranda-Saavedra D."/>
            <person name="Chen N."/>
            <person name="Nash P."/>
            <person name="Ginger M.L."/>
            <person name="Horn M."/>
            <person name="Schaap P."/>
            <person name="Caler L."/>
            <person name="Loftus B."/>
        </authorList>
    </citation>
    <scope>NUCLEOTIDE SEQUENCE [LARGE SCALE GENOMIC DNA]</scope>
    <source>
        <strain evidence="3 4">Neff</strain>
    </source>
</reference>
<dbReference type="VEuPathDB" id="AmoebaDB:ACA1_338040"/>
<dbReference type="RefSeq" id="XP_004332960.1">
    <property type="nucleotide sequence ID" value="XM_004332912.1"/>
</dbReference>
<feature type="compositionally biased region" description="Low complexity" evidence="1">
    <location>
        <begin position="89"/>
        <end position="117"/>
    </location>
</feature>
<dbReference type="InterPro" id="IPR030392">
    <property type="entry name" value="S74_ICA"/>
</dbReference>
<dbReference type="Gene3D" id="2.80.10.50">
    <property type="match status" value="1"/>
</dbReference>
<name>L8GD03_ACACF</name>
<evidence type="ECO:0000256" key="1">
    <source>
        <dbReference type="SAM" id="MobiDB-lite"/>
    </source>
</evidence>
<feature type="compositionally biased region" description="Acidic residues" evidence="1">
    <location>
        <begin position="988"/>
        <end position="1008"/>
    </location>
</feature>
<proteinExistence type="predicted"/>
<accession>L8GD03</accession>
<sequence>MEAPHHGGGAWPALSIPAPLVGIIGGDASASTPGLSWRSASTDGMEVGGLVSASAGQDELAQLFLNLESLPSTDEALGHLMAQQQQTYPLHQHYHQQQQQQQQQHPQSYNQSQHNQYPTHQPSAGPVVFDLPQIEPFGVKQEAPSPPASSSSSSSTVGLSAALFHKPRGSQGQWVGLLAHDRIRVTKGKGKKLRLEVKCSKPFDLSELSVWLIDEDGSSLQGFTLDTTKSKIEMETTGTCVATVEVNLIKISKRLQFGARVASATQGWSCQAATLPFTAHNNGKDRVQHGGPTVHSSPGASPGFVHSQPASSPDPHPIPTGKKRKVSTQGEPLRSPLDAAEKVTQLEGTLRVEGDVRARAFIQYSDLRLKTDVASLVDALNVIEKLEPKSYKWLPNAPGLPARVEDTAVVWLALNFLAYGVRQTTKEVQKVLPDVVYQDPVTGYLSVAYTELVPVIIEALKEHLKEYATDKAHFQHELDSLRAALSQLQSASAPGPYDGGDPDNGADGDNAGDSGDDDDEDGDDDDGDLGVAAQSSQNPRDIVQTVRERKRELRELTRQLNQIKRDAKRQHRQEKQDRKASKREDPRREERQNSRNAKREERQAALEKKKFQEHLMMDPIKLNKDVLRYQTTAFKLASKRGAQLAVALIWDRGSIPDLTLHVHKPGMALREHTREKKKKSCTIVTVQSLPRLTTSDSESSDSEEEAEEAAILGQYNISVTLHGGFAYHLKQSRAVVAVYDFRDASTQPLTVSATSVVGDMGQTWLVGSFLVARNVFRWTQTPNVIASSLPEEWRYADDKGQAASRGYGLLPRRVYLRAAKGHYLSASRDGTMASTLPSQGPGFDEAWDVEFDVEGFASLRSSHGTYLSVDPKTGRFGTVEAGKGAAGPAEKLRYLLDDASSTLALVALLPAGPAYLQVSPGTGELTAADALRPYVADGDEAALPGQKDGGAAGDAPSMPSGTPPSPKLVRYKAAGRAQGDDHCADLSDSMEEESDDDDEDDDDDDDDEAFMRPGAGGQQRQRQKQMAPPAAQQMRLPAEAERWVMEAAPTRDQQQARQAQEVWTQLQANFSILSLSSSLRTGGTTAPPHM</sequence>
<evidence type="ECO:0000313" key="3">
    <source>
        <dbReference type="EMBL" id="ELR10947.1"/>
    </source>
</evidence>
<feature type="domain" description="Peptidase S74" evidence="2">
    <location>
        <begin position="365"/>
        <end position="474"/>
    </location>
</feature>
<dbReference type="OrthoDB" id="27041at2759"/>
<keyword evidence="4" id="KW-1185">Reference proteome</keyword>